<proteinExistence type="predicted"/>
<comment type="caution">
    <text evidence="1">The sequence shown here is derived from an EMBL/GenBank/DDBJ whole genome shotgun (WGS) entry which is preliminary data.</text>
</comment>
<name>A0ACB8B730_9AGAM</name>
<evidence type="ECO:0000313" key="1">
    <source>
        <dbReference type="EMBL" id="KAH7921018.1"/>
    </source>
</evidence>
<dbReference type="Proteomes" id="UP000790709">
    <property type="component" value="Unassembled WGS sequence"/>
</dbReference>
<sequence length="145" mass="15837">MSTPIIVDDTSMSIVYTGFWLIAGTYPEYVNTTHGAMTAGSSLQARFWFNGTHVAVYGTVPAAEGLNLIPPESMYNVDQLPTSTYMAPSSPTVLYSQVFYDSGVLEDGPHELVITPAVNQTSTVWLDYLEYVPSGPSMSVLQRRS</sequence>
<accession>A0ACB8B730</accession>
<keyword evidence="2" id="KW-1185">Reference proteome</keyword>
<organism evidence="1 2">
    <name type="scientific">Leucogyrophana mollusca</name>
    <dbReference type="NCBI Taxonomy" id="85980"/>
    <lineage>
        <taxon>Eukaryota</taxon>
        <taxon>Fungi</taxon>
        <taxon>Dikarya</taxon>
        <taxon>Basidiomycota</taxon>
        <taxon>Agaricomycotina</taxon>
        <taxon>Agaricomycetes</taxon>
        <taxon>Agaricomycetidae</taxon>
        <taxon>Boletales</taxon>
        <taxon>Boletales incertae sedis</taxon>
        <taxon>Leucogyrophana</taxon>
    </lineage>
</organism>
<reference evidence="1" key="1">
    <citation type="journal article" date="2021" name="New Phytol.">
        <title>Evolutionary innovations through gain and loss of genes in the ectomycorrhizal Boletales.</title>
        <authorList>
            <person name="Wu G."/>
            <person name="Miyauchi S."/>
            <person name="Morin E."/>
            <person name="Kuo A."/>
            <person name="Drula E."/>
            <person name="Varga T."/>
            <person name="Kohler A."/>
            <person name="Feng B."/>
            <person name="Cao Y."/>
            <person name="Lipzen A."/>
            <person name="Daum C."/>
            <person name="Hundley H."/>
            <person name="Pangilinan J."/>
            <person name="Johnson J."/>
            <person name="Barry K."/>
            <person name="LaButti K."/>
            <person name="Ng V."/>
            <person name="Ahrendt S."/>
            <person name="Min B."/>
            <person name="Choi I.G."/>
            <person name="Park H."/>
            <person name="Plett J.M."/>
            <person name="Magnuson J."/>
            <person name="Spatafora J.W."/>
            <person name="Nagy L.G."/>
            <person name="Henrissat B."/>
            <person name="Grigoriev I.V."/>
            <person name="Yang Z.L."/>
            <person name="Xu J."/>
            <person name="Martin F.M."/>
        </authorList>
    </citation>
    <scope>NUCLEOTIDE SEQUENCE</scope>
    <source>
        <strain evidence="1">KUC20120723A-06</strain>
    </source>
</reference>
<gene>
    <name evidence="1" type="ORF">BV22DRAFT_1049927</name>
</gene>
<protein>
    <submittedName>
        <fullName evidence="1">Uncharacterized protein</fullName>
    </submittedName>
</protein>
<evidence type="ECO:0000313" key="2">
    <source>
        <dbReference type="Proteomes" id="UP000790709"/>
    </source>
</evidence>
<dbReference type="EMBL" id="MU266546">
    <property type="protein sequence ID" value="KAH7921018.1"/>
    <property type="molecule type" value="Genomic_DNA"/>
</dbReference>